<feature type="transmembrane region" description="Helical" evidence="5">
    <location>
        <begin position="255"/>
        <end position="274"/>
    </location>
</feature>
<feature type="transmembrane region" description="Helical" evidence="5">
    <location>
        <begin position="25"/>
        <end position="48"/>
    </location>
</feature>
<gene>
    <name evidence="7" type="ORF">ACFO8M_04060</name>
</gene>
<feature type="transmembrane region" description="Helical" evidence="5">
    <location>
        <begin position="179"/>
        <end position="202"/>
    </location>
</feature>
<evidence type="ECO:0000256" key="5">
    <source>
        <dbReference type="SAM" id="Phobius"/>
    </source>
</evidence>
<evidence type="ECO:0000256" key="3">
    <source>
        <dbReference type="ARBA" id="ARBA00022989"/>
    </source>
</evidence>
<comment type="caution">
    <text evidence="7">The sequence shown here is derived from an EMBL/GenBank/DDBJ whole genome shotgun (WGS) entry which is preliminary data.</text>
</comment>
<feature type="transmembrane region" description="Helical" evidence="5">
    <location>
        <begin position="114"/>
        <end position="136"/>
    </location>
</feature>
<dbReference type="Gene3D" id="1.20.1250.20">
    <property type="entry name" value="MFS general substrate transporter like domains"/>
    <property type="match status" value="2"/>
</dbReference>
<sequence>MGDNDTVVAAAASGLEFVRDPTMGVLRAAGIVGGFGQALTGAAGSLLAFEVSGSESTAGLPQTALVAGSAAAAAILSRLAVPFGRRRTLAAGAGVAMAGSLIVTAGALTSSLVLILAGCVLLGAGTASVMLGRYAAAELAPEAMRPKAMASILTATTIGAIAGPNLLAPASLAAVGLGIPALAGPFALGTLAFALYAVMLIAGLRDTRPATRAAAAATEPDRIASAAPGLAVLAVTNLVMVAVMTMAPVHLGHNGTGLTMIGVVISVHIAGMFAPAPLSAWLVQRIGAAPTAALAGWAMAGACALAAAGASSSLTLAIAMAALGAGWNLGLVSGSAMLTASVPRAVRLKREGWGEVGMGVAAAAGGLACGPLVAQGGYVALAFAGAVAAALIPSLVAASGRPRRRERRPLTNGVP</sequence>
<feature type="transmembrane region" description="Helical" evidence="5">
    <location>
        <begin position="286"/>
        <end position="308"/>
    </location>
</feature>
<evidence type="ECO:0000256" key="4">
    <source>
        <dbReference type="ARBA" id="ARBA00023136"/>
    </source>
</evidence>
<feature type="transmembrane region" description="Helical" evidence="5">
    <location>
        <begin position="60"/>
        <end position="81"/>
    </location>
</feature>
<feature type="transmembrane region" description="Helical" evidence="5">
    <location>
        <begin position="88"/>
        <end position="108"/>
    </location>
</feature>
<keyword evidence="3 5" id="KW-1133">Transmembrane helix</keyword>
<dbReference type="InterPro" id="IPR036259">
    <property type="entry name" value="MFS_trans_sf"/>
</dbReference>
<evidence type="ECO:0000256" key="2">
    <source>
        <dbReference type="ARBA" id="ARBA00022692"/>
    </source>
</evidence>
<dbReference type="PANTHER" id="PTHR23534:SF1">
    <property type="entry name" value="MAJOR FACILITATOR SUPERFAMILY PROTEIN"/>
    <property type="match status" value="1"/>
</dbReference>
<evidence type="ECO:0000259" key="6">
    <source>
        <dbReference type="PROSITE" id="PS50850"/>
    </source>
</evidence>
<feature type="transmembrane region" description="Helical" evidence="5">
    <location>
        <begin position="352"/>
        <end position="373"/>
    </location>
</feature>
<evidence type="ECO:0000256" key="1">
    <source>
        <dbReference type="ARBA" id="ARBA00004651"/>
    </source>
</evidence>
<dbReference type="Pfam" id="PF07690">
    <property type="entry name" value="MFS_1"/>
    <property type="match status" value="1"/>
</dbReference>
<dbReference type="EMBL" id="JBHRWO010000004">
    <property type="protein sequence ID" value="MFC3491661.1"/>
    <property type="molecule type" value="Genomic_DNA"/>
</dbReference>
<dbReference type="InterPro" id="IPR011701">
    <property type="entry name" value="MFS"/>
</dbReference>
<keyword evidence="4 5" id="KW-0472">Membrane</keyword>
<dbReference type="SUPFAM" id="SSF103473">
    <property type="entry name" value="MFS general substrate transporter"/>
    <property type="match status" value="1"/>
</dbReference>
<evidence type="ECO:0000313" key="8">
    <source>
        <dbReference type="Proteomes" id="UP001595712"/>
    </source>
</evidence>
<evidence type="ECO:0000313" key="7">
    <source>
        <dbReference type="EMBL" id="MFC3491661.1"/>
    </source>
</evidence>
<dbReference type="Proteomes" id="UP001595712">
    <property type="component" value="Unassembled WGS sequence"/>
</dbReference>
<dbReference type="RefSeq" id="WP_387970829.1">
    <property type="nucleotide sequence ID" value="NZ_JBHRWO010000004.1"/>
</dbReference>
<keyword evidence="8" id="KW-1185">Reference proteome</keyword>
<name>A0ABV7PSW4_9ACTN</name>
<proteinExistence type="predicted"/>
<organism evidence="7 8">
    <name type="scientific">Glycomyces rhizosphaerae</name>
    <dbReference type="NCBI Taxonomy" id="2054422"/>
    <lineage>
        <taxon>Bacteria</taxon>
        <taxon>Bacillati</taxon>
        <taxon>Actinomycetota</taxon>
        <taxon>Actinomycetes</taxon>
        <taxon>Glycomycetales</taxon>
        <taxon>Glycomycetaceae</taxon>
        <taxon>Glycomyces</taxon>
    </lineage>
</organism>
<keyword evidence="2 5" id="KW-0812">Transmembrane</keyword>
<protein>
    <submittedName>
        <fullName evidence="7">MFS transporter</fullName>
    </submittedName>
</protein>
<dbReference type="PROSITE" id="PS50850">
    <property type="entry name" value="MFS"/>
    <property type="match status" value="1"/>
</dbReference>
<feature type="transmembrane region" description="Helical" evidence="5">
    <location>
        <begin position="223"/>
        <end position="249"/>
    </location>
</feature>
<feature type="domain" description="Major facilitator superfamily (MFS) profile" evidence="6">
    <location>
        <begin position="22"/>
        <end position="405"/>
    </location>
</feature>
<accession>A0ABV7PSW4</accession>
<dbReference type="InterPro" id="IPR020846">
    <property type="entry name" value="MFS_dom"/>
</dbReference>
<reference evidence="8" key="1">
    <citation type="journal article" date="2019" name="Int. J. Syst. Evol. Microbiol.">
        <title>The Global Catalogue of Microorganisms (GCM) 10K type strain sequencing project: providing services to taxonomists for standard genome sequencing and annotation.</title>
        <authorList>
            <consortium name="The Broad Institute Genomics Platform"/>
            <consortium name="The Broad Institute Genome Sequencing Center for Infectious Disease"/>
            <person name="Wu L."/>
            <person name="Ma J."/>
        </authorList>
    </citation>
    <scope>NUCLEOTIDE SEQUENCE [LARGE SCALE GENOMIC DNA]</scope>
    <source>
        <strain evidence="8">CGMCC 4.7396</strain>
    </source>
</reference>
<feature type="transmembrane region" description="Helical" evidence="5">
    <location>
        <begin position="148"/>
        <end position="167"/>
    </location>
</feature>
<feature type="transmembrane region" description="Helical" evidence="5">
    <location>
        <begin position="314"/>
        <end position="340"/>
    </location>
</feature>
<comment type="subcellular location">
    <subcellularLocation>
        <location evidence="1">Cell membrane</location>
        <topology evidence="1">Multi-pass membrane protein</topology>
    </subcellularLocation>
</comment>
<dbReference type="PANTHER" id="PTHR23534">
    <property type="entry name" value="MFS PERMEASE"/>
    <property type="match status" value="1"/>
</dbReference>
<feature type="transmembrane region" description="Helical" evidence="5">
    <location>
        <begin position="379"/>
        <end position="398"/>
    </location>
</feature>